<organism evidence="2 3">
    <name type="scientific">Cucumis melo var. makuwa</name>
    <name type="common">Oriental melon</name>
    <dbReference type="NCBI Taxonomy" id="1194695"/>
    <lineage>
        <taxon>Eukaryota</taxon>
        <taxon>Viridiplantae</taxon>
        <taxon>Streptophyta</taxon>
        <taxon>Embryophyta</taxon>
        <taxon>Tracheophyta</taxon>
        <taxon>Spermatophyta</taxon>
        <taxon>Magnoliopsida</taxon>
        <taxon>eudicotyledons</taxon>
        <taxon>Gunneridae</taxon>
        <taxon>Pentapetalae</taxon>
        <taxon>rosids</taxon>
        <taxon>fabids</taxon>
        <taxon>Cucurbitales</taxon>
        <taxon>Cucurbitaceae</taxon>
        <taxon>Benincaseae</taxon>
        <taxon>Cucumis</taxon>
    </lineage>
</organism>
<protein>
    <submittedName>
        <fullName evidence="2">Uncharacterized protein</fullName>
    </submittedName>
</protein>
<feature type="region of interest" description="Disordered" evidence="1">
    <location>
        <begin position="1"/>
        <end position="32"/>
    </location>
</feature>
<name>A0A5D3BX80_CUCMM</name>
<dbReference type="Proteomes" id="UP000321947">
    <property type="component" value="Unassembled WGS sequence"/>
</dbReference>
<feature type="compositionally biased region" description="Basic and acidic residues" evidence="1">
    <location>
        <begin position="106"/>
        <end position="121"/>
    </location>
</feature>
<sequence>MRFGEREGDQPSSRPDFSQLVREPSRSPESSLLVRLVPPHRVGKFEVALASRRLRGSSPSLFRRLPVGAVPSKTRKPPRPLRRSVVASLFGTRAAPPAAAVPHFRPEQETRAFDSEPDPRSRAAPTCEPHARSFCTEPSRASLLPQAQAEPVPASTAEPPSLGLKHCNLDLGTSLLGKHTCLAVRTRQVNLQGRQRSRSWPAGGATCCAGVDPNTPVTQADLVAMEQRYQDMLQAALAPFLAAQQNQAAPI</sequence>
<dbReference type="EMBL" id="SSTD01014234">
    <property type="protein sequence ID" value="TYK04343.1"/>
    <property type="molecule type" value="Genomic_DNA"/>
</dbReference>
<comment type="caution">
    <text evidence="2">The sequence shown here is derived from an EMBL/GenBank/DDBJ whole genome shotgun (WGS) entry which is preliminary data.</text>
</comment>
<evidence type="ECO:0000256" key="1">
    <source>
        <dbReference type="SAM" id="MobiDB-lite"/>
    </source>
</evidence>
<proteinExistence type="predicted"/>
<accession>A0A5D3BX80</accession>
<evidence type="ECO:0000313" key="3">
    <source>
        <dbReference type="Proteomes" id="UP000321947"/>
    </source>
</evidence>
<feature type="region of interest" description="Disordered" evidence="1">
    <location>
        <begin position="106"/>
        <end position="135"/>
    </location>
</feature>
<dbReference type="AlphaFoldDB" id="A0A5D3BX80"/>
<gene>
    <name evidence="2" type="ORF">E5676_scaffold675G00060</name>
</gene>
<evidence type="ECO:0000313" key="2">
    <source>
        <dbReference type="EMBL" id="TYK04343.1"/>
    </source>
</evidence>
<reference evidence="2 3" key="1">
    <citation type="submission" date="2019-08" db="EMBL/GenBank/DDBJ databases">
        <title>Draft genome sequences of two oriental melons (Cucumis melo L. var makuwa).</title>
        <authorList>
            <person name="Kwon S.-Y."/>
        </authorList>
    </citation>
    <scope>NUCLEOTIDE SEQUENCE [LARGE SCALE GENOMIC DNA]</scope>
    <source>
        <strain evidence="3">cv. Chang Bougi</strain>
        <tissue evidence="2">Leaf</tissue>
    </source>
</reference>